<organism evidence="1">
    <name type="scientific">freshwater metagenome</name>
    <dbReference type="NCBI Taxonomy" id="449393"/>
    <lineage>
        <taxon>unclassified sequences</taxon>
        <taxon>metagenomes</taxon>
        <taxon>ecological metagenomes</taxon>
    </lineage>
</organism>
<name>A0A094PP70_9ZZZZ</name>
<sequence>MGDFLEKRRTRSRGRGVFLGIVLVTCALLSPVSVPAQATVTVSAVDPTGRIAVGEKHTCVIRNDNTIWCWGDNSFSQLGSSSHSGLMDTATPVQAAALGGGRVPSRIAAGLNHTCVLATDGTVWCWGENGTGAVGDGSLTNQPDPVLVALGSTATKIAAGGNETCAVL</sequence>
<dbReference type="PANTHER" id="PTHR45982">
    <property type="entry name" value="REGULATOR OF CHROMOSOME CONDENSATION"/>
    <property type="match status" value="1"/>
</dbReference>
<dbReference type="InterPro" id="IPR051553">
    <property type="entry name" value="Ran_GTPase-activating"/>
</dbReference>
<dbReference type="GO" id="GO:0005737">
    <property type="term" value="C:cytoplasm"/>
    <property type="evidence" value="ECO:0007669"/>
    <property type="project" value="TreeGrafter"/>
</dbReference>
<dbReference type="InterPro" id="IPR000408">
    <property type="entry name" value="Reg_chr_condens"/>
</dbReference>
<accession>A0A094PP70</accession>
<dbReference type="Gene3D" id="2.130.10.30">
    <property type="entry name" value="Regulator of chromosome condensation 1/beta-lactamase-inhibitor protein II"/>
    <property type="match status" value="1"/>
</dbReference>
<protein>
    <submittedName>
        <fullName evidence="1">Uncharacterized protein</fullName>
    </submittedName>
</protein>
<dbReference type="PANTHER" id="PTHR45982:SF1">
    <property type="entry name" value="REGULATOR OF CHROMOSOME CONDENSATION"/>
    <property type="match status" value="1"/>
</dbReference>
<dbReference type="Pfam" id="PF13540">
    <property type="entry name" value="RCC1_2"/>
    <property type="match status" value="2"/>
</dbReference>
<dbReference type="SUPFAM" id="SSF50985">
    <property type="entry name" value="RCC1/BLIP-II"/>
    <property type="match status" value="1"/>
</dbReference>
<dbReference type="AlphaFoldDB" id="A0A094PP70"/>
<reference evidence="1" key="1">
    <citation type="submission" date="2014-06" db="EMBL/GenBank/DDBJ databases">
        <title>Key roles for freshwater Actinobacteria revealed by deep metagenomic sequencing.</title>
        <authorList>
            <person name="Ghai R."/>
            <person name="Mizuno C.M."/>
            <person name="Picazo A."/>
            <person name="Camacho A."/>
            <person name="Rodriguez-Valera F."/>
        </authorList>
    </citation>
    <scope>NUCLEOTIDE SEQUENCE</scope>
</reference>
<dbReference type="PROSITE" id="PS50012">
    <property type="entry name" value="RCC1_3"/>
    <property type="match status" value="2"/>
</dbReference>
<dbReference type="GO" id="GO:0005085">
    <property type="term" value="F:guanyl-nucleotide exchange factor activity"/>
    <property type="evidence" value="ECO:0007669"/>
    <property type="project" value="TreeGrafter"/>
</dbReference>
<feature type="non-terminal residue" evidence="1">
    <location>
        <position position="168"/>
    </location>
</feature>
<dbReference type="InterPro" id="IPR009091">
    <property type="entry name" value="RCC1/BLIP-II"/>
</dbReference>
<dbReference type="EMBL" id="JNSL01000236">
    <property type="protein sequence ID" value="KGA11424.1"/>
    <property type="molecule type" value="Genomic_DNA"/>
</dbReference>
<comment type="caution">
    <text evidence="1">The sequence shown here is derived from an EMBL/GenBank/DDBJ whole genome shotgun (WGS) entry which is preliminary data.</text>
</comment>
<proteinExistence type="predicted"/>
<gene>
    <name evidence="1" type="ORF">GM51_22655</name>
</gene>
<evidence type="ECO:0000313" key="1">
    <source>
        <dbReference type="EMBL" id="KGA11424.1"/>
    </source>
</evidence>